<dbReference type="PANTHER" id="PTHR20933">
    <property type="entry name" value="F-BOX ONLY PROTEIN 33"/>
    <property type="match status" value="1"/>
</dbReference>
<evidence type="ECO:0000313" key="3">
    <source>
        <dbReference type="RefSeq" id="XP_022105278.1"/>
    </source>
</evidence>
<dbReference type="SUPFAM" id="SSF81383">
    <property type="entry name" value="F-box domain"/>
    <property type="match status" value="1"/>
</dbReference>
<protein>
    <submittedName>
        <fullName evidence="3 4">F-box only protein 33-like</fullName>
    </submittedName>
</protein>
<dbReference type="Proteomes" id="UP000694845">
    <property type="component" value="Unplaced"/>
</dbReference>
<name>A0A8B7ZHZ5_ACAPL</name>
<dbReference type="KEGG" id="aplc:110987128"/>
<feature type="domain" description="F-box" evidence="1">
    <location>
        <begin position="3"/>
        <end position="49"/>
    </location>
</feature>
<evidence type="ECO:0000313" key="2">
    <source>
        <dbReference type="Proteomes" id="UP000694845"/>
    </source>
</evidence>
<dbReference type="PROSITE" id="PS50181">
    <property type="entry name" value="FBOX"/>
    <property type="match status" value="1"/>
</dbReference>
<dbReference type="CDD" id="cd22104">
    <property type="entry name" value="F-box_FBXO33"/>
    <property type="match status" value="1"/>
</dbReference>
<dbReference type="OMA" id="CEPARRI"/>
<dbReference type="PANTHER" id="PTHR20933:SF3">
    <property type="entry name" value="F-BOX ONLY PROTEIN 33"/>
    <property type="match status" value="1"/>
</dbReference>
<dbReference type="GO" id="GO:0031398">
    <property type="term" value="P:positive regulation of protein ubiquitination"/>
    <property type="evidence" value="ECO:0007669"/>
    <property type="project" value="TreeGrafter"/>
</dbReference>
<dbReference type="RefSeq" id="XP_022105278.1">
    <property type="nucleotide sequence ID" value="XM_022249586.1"/>
</dbReference>
<evidence type="ECO:0000259" key="1">
    <source>
        <dbReference type="PROSITE" id="PS50181"/>
    </source>
</evidence>
<dbReference type="Gene3D" id="3.80.10.10">
    <property type="entry name" value="Ribonuclease Inhibitor"/>
    <property type="match status" value="1"/>
</dbReference>
<dbReference type="SUPFAM" id="SSF52047">
    <property type="entry name" value="RNI-like"/>
    <property type="match status" value="1"/>
</dbReference>
<sequence length="511" mass="57263">MDPSNWSQLPHTAVINVLSCLSHRDRARASSTCRSWRECYFHPSFWRQVNLELSLRTGCEPARRILEKCGRFVRELTLTCMVVLPNHGVLCGQFVSRSASASLLPPTGSEESSQELQLDELPHYRALYQDLPKVLDGLSSSEGLEKLVFSFFPLCKNCKCPQSPDEAFETKMTESLKKVMQATGKLKTLALGHSIASLQSKFLKMLAQKFGKQLQVLHVPTFQVSERLSDEATAVTSSLCEFTSLSILTLNLSMVTDQLLRSLPDAKCALVLRQLNMITGFGDDVITSAEDASWEKLARLLPDVCVTVSAVVADSGAMDELLHFLTPSIPLTSLRIFVCHPWSLKEELIDDVAKNYKSLSCLELHTDKPTLLFGNDSEADPLVMLCWQCKQLKRLIITGYKLLLCNILAMATLRGPSLTTFEVERELLYHYDDIPTREEDGEETPTSFDSQFSDSLLSDSLASSEAEHLFVLQRKVEEISGCLKRPWEPVERRHLTIAKFLAQDLLIDAAQ</sequence>
<keyword evidence="2" id="KW-1185">Reference proteome</keyword>
<dbReference type="InterPro" id="IPR032675">
    <property type="entry name" value="LRR_dom_sf"/>
</dbReference>
<dbReference type="GeneID" id="110987128"/>
<gene>
    <name evidence="3 4" type="primary">LOC110987128</name>
</gene>
<organism evidence="2 3">
    <name type="scientific">Acanthaster planci</name>
    <name type="common">Crown-of-thorns starfish</name>
    <dbReference type="NCBI Taxonomy" id="133434"/>
    <lineage>
        <taxon>Eukaryota</taxon>
        <taxon>Metazoa</taxon>
        <taxon>Echinodermata</taxon>
        <taxon>Eleutherozoa</taxon>
        <taxon>Asterozoa</taxon>
        <taxon>Asteroidea</taxon>
        <taxon>Valvatacea</taxon>
        <taxon>Valvatida</taxon>
        <taxon>Acanthasteridae</taxon>
        <taxon>Acanthaster</taxon>
    </lineage>
</organism>
<dbReference type="InterPro" id="IPR001810">
    <property type="entry name" value="F-box_dom"/>
</dbReference>
<dbReference type="AlphaFoldDB" id="A0A8B7ZHZ5"/>
<accession>A0A8B7ZHZ5</accession>
<dbReference type="Gene3D" id="1.20.1280.50">
    <property type="match status" value="1"/>
</dbReference>
<evidence type="ECO:0000313" key="4">
    <source>
        <dbReference type="RefSeq" id="XP_022105279.1"/>
    </source>
</evidence>
<reference evidence="3 4" key="1">
    <citation type="submission" date="2025-04" db="UniProtKB">
        <authorList>
            <consortium name="RefSeq"/>
        </authorList>
    </citation>
    <scope>IDENTIFICATION</scope>
</reference>
<dbReference type="RefSeq" id="XP_022105279.1">
    <property type="nucleotide sequence ID" value="XM_022249587.1"/>
</dbReference>
<proteinExistence type="predicted"/>
<dbReference type="Pfam" id="PF12937">
    <property type="entry name" value="F-box-like"/>
    <property type="match status" value="1"/>
</dbReference>
<dbReference type="OrthoDB" id="8757000at2759"/>
<dbReference type="InterPro" id="IPR036047">
    <property type="entry name" value="F-box-like_dom_sf"/>
</dbReference>